<feature type="domain" description="Aminotransferase class V" evidence="1">
    <location>
        <begin position="24"/>
        <end position="394"/>
    </location>
</feature>
<dbReference type="EMBL" id="CP049257">
    <property type="protein sequence ID" value="QIG43676.1"/>
    <property type="molecule type" value="Genomic_DNA"/>
</dbReference>
<dbReference type="AlphaFoldDB" id="A0A6G6WEP5"/>
<dbReference type="PANTHER" id="PTHR43586">
    <property type="entry name" value="CYSTEINE DESULFURASE"/>
    <property type="match status" value="1"/>
</dbReference>
<dbReference type="NCBIfam" id="TIGR01976">
    <property type="entry name" value="am_tr_V_VC1184"/>
    <property type="match status" value="1"/>
</dbReference>
<proteinExistence type="predicted"/>
<dbReference type="Pfam" id="PF00266">
    <property type="entry name" value="Aminotran_5"/>
    <property type="match status" value="1"/>
</dbReference>
<dbReference type="RefSeq" id="WP_165233641.1">
    <property type="nucleotide sequence ID" value="NZ_CP049257.1"/>
</dbReference>
<evidence type="ECO:0000313" key="2">
    <source>
        <dbReference type="EMBL" id="QIG43676.1"/>
    </source>
</evidence>
<accession>A0A6G6WEP5</accession>
<dbReference type="PANTHER" id="PTHR43586:SF21">
    <property type="entry name" value="PYRIDOXAL PHOSPHATE (PLP)-DEPENDENT ASPARTATE AMINOTRANSFERASE SUPERFAMILY"/>
    <property type="match status" value="1"/>
</dbReference>
<keyword evidence="3" id="KW-1185">Reference proteome</keyword>
<dbReference type="InterPro" id="IPR000192">
    <property type="entry name" value="Aminotrans_V_dom"/>
</dbReference>
<dbReference type="Proteomes" id="UP000502996">
    <property type="component" value="Chromosome"/>
</dbReference>
<dbReference type="InterPro" id="IPR015422">
    <property type="entry name" value="PyrdxlP-dep_Trfase_small"/>
</dbReference>
<sequence>MAEQQYDVAKVRAHFPALESGLAFFDGPGGSQTPRPVADAMHATMLGPLSNRGDLTLAQQNAERAVTEARAALADLLDATPEGVVFGRSFTQLTFDLSRTLAKGWGAGDEVVVSRLDHDGNVRPWVIAAEAAGATVRWIDFDPGSGELSLDSLEEALSERTRLVAVTGASNLIGTRPDLRAVADRVHRTDAWLYVDAVHLTAHAAVSLAQDGMDLVGCSTYKFLGPHAGVLAAAPDLLEQLHPDKLLPSTDRVPERFELGTLPYELMAGAGAAVEFLAGLAPGAAGTRRERLVASLAALEEHEDRLRTRIEDGLRALPGATVHSRAARRTPTVLVTFADRDPQEVSRHLATRGVNAPAGSFYAYEPARRLGLGEAGGLRVGLAPYSDDSDVDRLLEALGELFPG</sequence>
<organism evidence="2 3">
    <name type="scientific">Nocardioides anomalus</name>
    <dbReference type="NCBI Taxonomy" id="2712223"/>
    <lineage>
        <taxon>Bacteria</taxon>
        <taxon>Bacillati</taxon>
        <taxon>Actinomycetota</taxon>
        <taxon>Actinomycetes</taxon>
        <taxon>Propionibacteriales</taxon>
        <taxon>Nocardioidaceae</taxon>
        <taxon>Nocardioides</taxon>
    </lineage>
</organism>
<protein>
    <submittedName>
        <fullName evidence="2">Cysteine desulfurase-like protein</fullName>
    </submittedName>
</protein>
<evidence type="ECO:0000313" key="3">
    <source>
        <dbReference type="Proteomes" id="UP000502996"/>
    </source>
</evidence>
<gene>
    <name evidence="2" type="ORF">G5V58_13720</name>
</gene>
<name>A0A6G6WEP5_9ACTN</name>
<dbReference type="KEGG" id="nano:G5V58_13720"/>
<dbReference type="InterPro" id="IPR011340">
    <property type="entry name" value="Cys_dSase-rel"/>
</dbReference>
<dbReference type="InterPro" id="IPR015421">
    <property type="entry name" value="PyrdxlP-dep_Trfase_major"/>
</dbReference>
<dbReference type="Gene3D" id="3.90.1150.10">
    <property type="entry name" value="Aspartate Aminotransferase, domain 1"/>
    <property type="match status" value="1"/>
</dbReference>
<evidence type="ECO:0000259" key="1">
    <source>
        <dbReference type="Pfam" id="PF00266"/>
    </source>
</evidence>
<dbReference type="Gene3D" id="3.40.640.10">
    <property type="entry name" value="Type I PLP-dependent aspartate aminotransferase-like (Major domain)"/>
    <property type="match status" value="1"/>
</dbReference>
<dbReference type="InterPro" id="IPR015424">
    <property type="entry name" value="PyrdxlP-dep_Trfase"/>
</dbReference>
<dbReference type="SUPFAM" id="SSF53383">
    <property type="entry name" value="PLP-dependent transferases"/>
    <property type="match status" value="1"/>
</dbReference>
<reference evidence="2 3" key="1">
    <citation type="submission" date="2020-02" db="EMBL/GenBank/DDBJ databases">
        <title>Full genome sequence of Nocardioides sp. R-3366.</title>
        <authorList>
            <person name="Im W.-T."/>
        </authorList>
    </citation>
    <scope>NUCLEOTIDE SEQUENCE [LARGE SCALE GENOMIC DNA]</scope>
    <source>
        <strain evidence="2 3">R-3366</strain>
    </source>
</reference>